<dbReference type="Gene3D" id="3.80.10.10">
    <property type="entry name" value="Ribonuclease Inhibitor"/>
    <property type="match status" value="2"/>
</dbReference>
<reference evidence="1 2" key="1">
    <citation type="journal article" date="2010" name="Nature">
        <title>Genome sequencing and analysis of the model grass Brachypodium distachyon.</title>
        <authorList>
            <consortium name="International Brachypodium Initiative"/>
        </authorList>
    </citation>
    <scope>NUCLEOTIDE SEQUENCE [LARGE SCALE GENOMIC DNA]</scope>
    <source>
        <strain evidence="1 2">Bd21</strain>
    </source>
</reference>
<evidence type="ECO:0000313" key="1">
    <source>
        <dbReference type="EMBL" id="PNT62925.1"/>
    </source>
</evidence>
<dbReference type="AlphaFoldDB" id="A0A2K2CLM0"/>
<gene>
    <name evidence="1" type="ORF">BRADI_4g09637v3</name>
</gene>
<evidence type="ECO:0000313" key="3">
    <source>
        <dbReference type="Proteomes" id="UP000008810"/>
    </source>
</evidence>
<dbReference type="InterPro" id="IPR032675">
    <property type="entry name" value="LRR_dom_sf"/>
</dbReference>
<reference evidence="1" key="2">
    <citation type="submission" date="2017-06" db="EMBL/GenBank/DDBJ databases">
        <title>WGS assembly of Brachypodium distachyon.</title>
        <authorList>
            <consortium name="The International Brachypodium Initiative"/>
            <person name="Lucas S."/>
            <person name="Harmon-Smith M."/>
            <person name="Lail K."/>
            <person name="Tice H."/>
            <person name="Grimwood J."/>
            <person name="Bruce D."/>
            <person name="Barry K."/>
            <person name="Shu S."/>
            <person name="Lindquist E."/>
            <person name="Wang M."/>
            <person name="Pitluck S."/>
            <person name="Vogel J.P."/>
            <person name="Garvin D.F."/>
            <person name="Mockler T.C."/>
            <person name="Schmutz J."/>
            <person name="Rokhsar D."/>
            <person name="Bevan M.W."/>
        </authorList>
    </citation>
    <scope>NUCLEOTIDE SEQUENCE</scope>
    <source>
        <strain evidence="1">Bd21</strain>
    </source>
</reference>
<dbReference type="Proteomes" id="UP000008810">
    <property type="component" value="Chromosome 4"/>
</dbReference>
<name>A0A2K2CLM0_BRADI</name>
<dbReference type="InParanoid" id="A0A2K2CLM0"/>
<dbReference type="SUPFAM" id="SSF52047">
    <property type="entry name" value="RNI-like"/>
    <property type="match status" value="1"/>
</dbReference>
<dbReference type="Gramene" id="PNT62925">
    <property type="protein sequence ID" value="PNT62925"/>
    <property type="gene ID" value="BRADI_4g09637v3"/>
</dbReference>
<dbReference type="FunCoup" id="A0A2K2CLM0">
    <property type="interactions" value="2"/>
</dbReference>
<organism evidence="1">
    <name type="scientific">Brachypodium distachyon</name>
    <name type="common">Purple false brome</name>
    <name type="synonym">Trachynia distachya</name>
    <dbReference type="NCBI Taxonomy" id="15368"/>
    <lineage>
        <taxon>Eukaryota</taxon>
        <taxon>Viridiplantae</taxon>
        <taxon>Streptophyta</taxon>
        <taxon>Embryophyta</taxon>
        <taxon>Tracheophyta</taxon>
        <taxon>Spermatophyta</taxon>
        <taxon>Magnoliopsida</taxon>
        <taxon>Liliopsida</taxon>
        <taxon>Poales</taxon>
        <taxon>Poaceae</taxon>
        <taxon>BOP clade</taxon>
        <taxon>Pooideae</taxon>
        <taxon>Stipodae</taxon>
        <taxon>Brachypodieae</taxon>
        <taxon>Brachypodium</taxon>
    </lineage>
</organism>
<evidence type="ECO:0000313" key="2">
    <source>
        <dbReference type="EnsemblPlants" id="PNT62925"/>
    </source>
</evidence>
<dbReference type="PANTHER" id="PTHR36766:SF40">
    <property type="entry name" value="DISEASE RESISTANCE PROTEIN RGA3"/>
    <property type="match status" value="1"/>
</dbReference>
<dbReference type="EMBL" id="CM000883">
    <property type="protein sequence ID" value="PNT62925.1"/>
    <property type="molecule type" value="Genomic_DNA"/>
</dbReference>
<sequence length="354" mass="39141">MENCPELLLVALIPWTETLHRVIVRGAKLLMKFRYSESSDGATLRITSDASGMELRELITHLKDDGLLLLPAHLCGSLQALEINDCPELVLVDPPSLLPGGRGLQALRFLQKLAIRRSPKFLSACLVSSPSRFLFPSSLQSLDLSNVQGMGTLELLSNLTSLTSLNLGRCGQDLRCEGLGPLLGQLRELTVMGCPRFFAGWNPDARRVLQHEGGGEEQRRQIGSSKLQVLRTGDGEGLLAAPICSLLSSSLTKLVLFGIKDAHLECFTNDGLHLLTSLQELEFWKFDDLQHLPAGLHKLPNLKKLSVYNCRALRSLPEDCLPKSLEYLNVRYCHNQELKQQCRGLMGTIPTITL</sequence>
<dbReference type="OrthoDB" id="695275at2759"/>
<reference evidence="2" key="3">
    <citation type="submission" date="2018-08" db="UniProtKB">
        <authorList>
            <consortium name="EnsemblPlants"/>
        </authorList>
    </citation>
    <scope>IDENTIFICATION</scope>
    <source>
        <strain evidence="2">cv. Bd21</strain>
    </source>
</reference>
<keyword evidence="3" id="KW-1185">Reference proteome</keyword>
<evidence type="ECO:0008006" key="4">
    <source>
        <dbReference type="Google" id="ProtNLM"/>
    </source>
</evidence>
<proteinExistence type="predicted"/>
<dbReference type="PANTHER" id="PTHR36766">
    <property type="entry name" value="PLANT BROAD-SPECTRUM MILDEW RESISTANCE PROTEIN RPW8"/>
    <property type="match status" value="1"/>
</dbReference>
<dbReference type="EnsemblPlants" id="PNT62925">
    <property type="protein sequence ID" value="PNT62925"/>
    <property type="gene ID" value="BRADI_4g09637v3"/>
</dbReference>
<accession>A0A2K2CLM0</accession>
<protein>
    <recommendedName>
        <fullName evidence="4">NB-ARC domain-containing protein</fullName>
    </recommendedName>
</protein>